<evidence type="ECO:0000313" key="1">
    <source>
        <dbReference type="EMBL" id="KAH1047025.1"/>
    </source>
</evidence>
<proteinExistence type="predicted"/>
<sequence>MALEVVADSHRDSSNGVGEQFFVGTDGNLVKNSDYVLHVQQDKLLASWLLLIVPDKVLVHLTNSRTSFDVWATIEKMCATKSPSRSQVYDMRCILRRRATYP</sequence>
<dbReference type="Proteomes" id="UP000828251">
    <property type="component" value="Unassembled WGS sequence"/>
</dbReference>
<evidence type="ECO:0008006" key="3">
    <source>
        <dbReference type="Google" id="ProtNLM"/>
    </source>
</evidence>
<protein>
    <recommendedName>
        <fullName evidence="3">Retrotransposon Copia-like N-terminal domain-containing protein</fullName>
    </recommendedName>
</protein>
<evidence type="ECO:0000313" key="2">
    <source>
        <dbReference type="Proteomes" id="UP000828251"/>
    </source>
</evidence>
<comment type="caution">
    <text evidence="1">The sequence shown here is derived from an EMBL/GenBank/DDBJ whole genome shotgun (WGS) entry which is preliminary data.</text>
</comment>
<dbReference type="EMBL" id="JAIQCV010000011">
    <property type="protein sequence ID" value="KAH1047025.1"/>
    <property type="molecule type" value="Genomic_DNA"/>
</dbReference>
<gene>
    <name evidence="1" type="ORF">J1N35_037809</name>
</gene>
<organism evidence="1 2">
    <name type="scientific">Gossypium stocksii</name>
    <dbReference type="NCBI Taxonomy" id="47602"/>
    <lineage>
        <taxon>Eukaryota</taxon>
        <taxon>Viridiplantae</taxon>
        <taxon>Streptophyta</taxon>
        <taxon>Embryophyta</taxon>
        <taxon>Tracheophyta</taxon>
        <taxon>Spermatophyta</taxon>
        <taxon>Magnoliopsida</taxon>
        <taxon>eudicotyledons</taxon>
        <taxon>Gunneridae</taxon>
        <taxon>Pentapetalae</taxon>
        <taxon>rosids</taxon>
        <taxon>malvids</taxon>
        <taxon>Malvales</taxon>
        <taxon>Malvaceae</taxon>
        <taxon>Malvoideae</taxon>
        <taxon>Gossypium</taxon>
    </lineage>
</organism>
<reference evidence="1 2" key="1">
    <citation type="journal article" date="2021" name="Plant Biotechnol. J.">
        <title>Multi-omics assisted identification of the key and species-specific regulatory components of drought-tolerant mechanisms in Gossypium stocksii.</title>
        <authorList>
            <person name="Yu D."/>
            <person name="Ke L."/>
            <person name="Zhang D."/>
            <person name="Wu Y."/>
            <person name="Sun Y."/>
            <person name="Mei J."/>
            <person name="Sun J."/>
            <person name="Sun Y."/>
        </authorList>
    </citation>
    <scope>NUCLEOTIDE SEQUENCE [LARGE SCALE GENOMIC DNA]</scope>
    <source>
        <strain evidence="2">cv. E1</strain>
        <tissue evidence="1">Leaf</tissue>
    </source>
</reference>
<keyword evidence="2" id="KW-1185">Reference proteome</keyword>
<dbReference type="AlphaFoldDB" id="A0A9D3UL80"/>
<name>A0A9D3UL80_9ROSI</name>
<accession>A0A9D3UL80</accession>